<dbReference type="AlphaFoldDB" id="A0A2T4Z5W7"/>
<keyword evidence="2" id="KW-1185">Reference proteome</keyword>
<protein>
    <submittedName>
        <fullName evidence="1">Uncharacterized protein</fullName>
    </submittedName>
</protein>
<sequence>MRTAATGLDSPAASASHALALRAPDQVMRLERLGAAHPTRLSFLRAMLRRASREQWRFSIPLWDLDAAGHGRALLAIDTPERRYTQVCFSTPLADADRTDRVIATAWDTSYVLYDGEPDSAEIARLEANVPRQEAGRFTPKDLILSRANKSVRLFEHVVERLAEGRQPDPELVESVGYLMRTTAVYGNGKFGIADRDRIAGRPEFAGPFRAEMLSVWLTRAFTVRLAEHVAEQRAPGRAARLDPTMRRALGVGNSTGLGMAPFLVRHPLLVHRWHFARETALARVRALRGTTADRVAGFLSALAAMREDVRRWRTEDPVQAPRVAVLADELALVASRAPHLLAAGDDPWNRLFLFGESELTLEGQEALAALILEPHGDLIDDLAETMDAEEEPSWRIDGTISLGAMAALVDAAYGWTDRFDFAAPEATARFWYVSQEKLEPRLGERADEDGAELEQPLAVARDMVAFRRALAEADPAESLAHFLMRHPDWRHAARRAFIAAVHPYSEVRDNLVSAAMRPVDLLRAKLAFFGASRFDPRSDRWLRISLFAGYPHPDELATGS</sequence>
<gene>
    <name evidence="1" type="ORF">C8P69_104326</name>
</gene>
<proteinExistence type="predicted"/>
<name>A0A2T4Z5W7_9HYPH</name>
<accession>A0A2T4Z5W7</accession>
<dbReference type="EMBL" id="PZZL01000004">
    <property type="protein sequence ID" value="PTM57276.1"/>
    <property type="molecule type" value="Genomic_DNA"/>
</dbReference>
<organism evidence="1 2">
    <name type="scientific">Phreatobacter oligotrophus</name>
    <dbReference type="NCBI Taxonomy" id="1122261"/>
    <lineage>
        <taxon>Bacteria</taxon>
        <taxon>Pseudomonadati</taxon>
        <taxon>Pseudomonadota</taxon>
        <taxon>Alphaproteobacteria</taxon>
        <taxon>Hyphomicrobiales</taxon>
        <taxon>Phreatobacteraceae</taxon>
        <taxon>Phreatobacter</taxon>
    </lineage>
</organism>
<comment type="caution">
    <text evidence="1">The sequence shown here is derived from an EMBL/GenBank/DDBJ whole genome shotgun (WGS) entry which is preliminary data.</text>
</comment>
<dbReference type="RefSeq" id="WP_245901996.1">
    <property type="nucleotide sequence ID" value="NZ_PZZL01000004.1"/>
</dbReference>
<evidence type="ECO:0000313" key="2">
    <source>
        <dbReference type="Proteomes" id="UP000241808"/>
    </source>
</evidence>
<dbReference type="Proteomes" id="UP000241808">
    <property type="component" value="Unassembled WGS sequence"/>
</dbReference>
<reference evidence="1 2" key="1">
    <citation type="submission" date="2018-04" db="EMBL/GenBank/DDBJ databases">
        <title>Genomic Encyclopedia of Archaeal and Bacterial Type Strains, Phase II (KMG-II): from individual species to whole genera.</title>
        <authorList>
            <person name="Goeker M."/>
        </authorList>
    </citation>
    <scope>NUCLEOTIDE SEQUENCE [LARGE SCALE GENOMIC DNA]</scope>
    <source>
        <strain evidence="1 2">DSM 25521</strain>
    </source>
</reference>
<evidence type="ECO:0000313" key="1">
    <source>
        <dbReference type="EMBL" id="PTM57276.1"/>
    </source>
</evidence>